<feature type="transmembrane region" description="Helical" evidence="1">
    <location>
        <begin position="124"/>
        <end position="146"/>
    </location>
</feature>
<keyword evidence="3" id="KW-0378">Hydrolase</keyword>
<reference evidence="3" key="1">
    <citation type="submission" date="2021-12" db="EMBL/GenBank/DDBJ databases">
        <title>Discovery of the Pendulisporaceae a myxobacterial family with distinct sporulation behavior and unique specialized metabolism.</title>
        <authorList>
            <person name="Garcia R."/>
            <person name="Popoff A."/>
            <person name="Bader C.D."/>
            <person name="Loehr J."/>
            <person name="Walesch S."/>
            <person name="Walt C."/>
            <person name="Boldt J."/>
            <person name="Bunk B."/>
            <person name="Haeckl F.J.F.P.J."/>
            <person name="Gunesch A.P."/>
            <person name="Birkelbach J."/>
            <person name="Nuebel U."/>
            <person name="Pietschmann T."/>
            <person name="Bach T."/>
            <person name="Mueller R."/>
        </authorList>
    </citation>
    <scope>NUCLEOTIDE SEQUENCE</scope>
    <source>
        <strain evidence="3">MSr11367</strain>
    </source>
</reference>
<sequence>MFLRPHTADALATGGTSTLARIGHVFFPVPALLVVLPLIYLFFRKTWRELDEEAHEHRGHMLSLGVTDLRPFVALPLCALVLTMQDYYGGRFFFDEVIKPYLSDFELTHPGAFKLAKYDELYGFAWWVTARVVGYVFVPFAVWKIAFREDSLLDFGLRTRGFFKHAWIYGLFLAVVLPAMWIVSRNPDFGTYYPFYKQSSRSWCDFLLWEGMYMAQFFALEIFFRGWWLGALRKSFGSGAIFAMAVPYCMIHYGKPYLEANGAIVAGIALGSLSMRTKSIYQGFLVHVTVAVLMDWLALSHRHALPTQLWAPG</sequence>
<feature type="transmembrane region" description="Helical" evidence="1">
    <location>
        <begin position="236"/>
        <end position="253"/>
    </location>
</feature>
<gene>
    <name evidence="3" type="ORF">LVJ94_42230</name>
</gene>
<keyword evidence="4" id="KW-1185">Reference proteome</keyword>
<keyword evidence="1" id="KW-0472">Membrane</keyword>
<dbReference type="Pfam" id="PF02517">
    <property type="entry name" value="Rce1-like"/>
    <property type="match status" value="1"/>
</dbReference>
<feature type="transmembrane region" description="Helical" evidence="1">
    <location>
        <begin position="166"/>
        <end position="184"/>
    </location>
</feature>
<dbReference type="GO" id="GO:0008237">
    <property type="term" value="F:metallopeptidase activity"/>
    <property type="evidence" value="ECO:0007669"/>
    <property type="project" value="UniProtKB-KW"/>
</dbReference>
<dbReference type="RefSeq" id="WP_394833140.1">
    <property type="nucleotide sequence ID" value="NZ_CP089929.1"/>
</dbReference>
<feature type="transmembrane region" description="Helical" evidence="1">
    <location>
        <begin position="25"/>
        <end position="43"/>
    </location>
</feature>
<proteinExistence type="predicted"/>
<evidence type="ECO:0000313" key="3">
    <source>
        <dbReference type="EMBL" id="WXB03510.1"/>
    </source>
</evidence>
<keyword evidence="3" id="KW-0482">Metalloprotease</keyword>
<dbReference type="InterPro" id="IPR003675">
    <property type="entry name" value="Rce1/LyrA-like_dom"/>
</dbReference>
<accession>A0ABZ2L2P4</accession>
<feature type="transmembrane region" description="Helical" evidence="1">
    <location>
        <begin position="64"/>
        <end position="84"/>
    </location>
</feature>
<dbReference type="Proteomes" id="UP001374803">
    <property type="component" value="Chromosome"/>
</dbReference>
<keyword evidence="1" id="KW-0812">Transmembrane</keyword>
<evidence type="ECO:0000259" key="2">
    <source>
        <dbReference type="Pfam" id="PF02517"/>
    </source>
</evidence>
<organism evidence="3 4">
    <name type="scientific">Pendulispora rubella</name>
    <dbReference type="NCBI Taxonomy" id="2741070"/>
    <lineage>
        <taxon>Bacteria</taxon>
        <taxon>Pseudomonadati</taxon>
        <taxon>Myxococcota</taxon>
        <taxon>Myxococcia</taxon>
        <taxon>Myxococcales</taxon>
        <taxon>Sorangiineae</taxon>
        <taxon>Pendulisporaceae</taxon>
        <taxon>Pendulispora</taxon>
    </lineage>
</organism>
<dbReference type="EMBL" id="CP089983">
    <property type="protein sequence ID" value="WXB03510.1"/>
    <property type="molecule type" value="Genomic_DNA"/>
</dbReference>
<feature type="transmembrane region" description="Helical" evidence="1">
    <location>
        <begin position="280"/>
        <end position="299"/>
    </location>
</feature>
<feature type="transmembrane region" description="Helical" evidence="1">
    <location>
        <begin position="206"/>
        <end position="224"/>
    </location>
</feature>
<protein>
    <submittedName>
        <fullName evidence="3">CPBP family intramembrane metalloprotease</fullName>
    </submittedName>
</protein>
<keyword evidence="1" id="KW-1133">Transmembrane helix</keyword>
<evidence type="ECO:0000256" key="1">
    <source>
        <dbReference type="SAM" id="Phobius"/>
    </source>
</evidence>
<name>A0ABZ2L2P4_9BACT</name>
<feature type="domain" description="CAAX prenyl protease 2/Lysostaphin resistance protein A-like" evidence="2">
    <location>
        <begin position="211"/>
        <end position="290"/>
    </location>
</feature>
<evidence type="ECO:0000313" key="4">
    <source>
        <dbReference type="Proteomes" id="UP001374803"/>
    </source>
</evidence>
<keyword evidence="3" id="KW-0645">Protease</keyword>